<protein>
    <recommendedName>
        <fullName evidence="4">Nucleotide-diphospho-sugar transferase domain-containing protein</fullName>
    </recommendedName>
</protein>
<organism evidence="2 3">
    <name type="scientific">Tritrichomonas foetus</name>
    <dbReference type="NCBI Taxonomy" id="1144522"/>
    <lineage>
        <taxon>Eukaryota</taxon>
        <taxon>Metamonada</taxon>
        <taxon>Parabasalia</taxon>
        <taxon>Tritrichomonadida</taxon>
        <taxon>Tritrichomonadidae</taxon>
        <taxon>Tritrichomonas</taxon>
    </lineage>
</organism>
<keyword evidence="3" id="KW-1185">Reference proteome</keyword>
<feature type="transmembrane region" description="Helical" evidence="1">
    <location>
        <begin position="6"/>
        <end position="21"/>
    </location>
</feature>
<keyword evidence="1" id="KW-1133">Transmembrane helix</keyword>
<dbReference type="InterPro" id="IPR029044">
    <property type="entry name" value="Nucleotide-diphossugar_trans"/>
</dbReference>
<evidence type="ECO:0000313" key="2">
    <source>
        <dbReference type="EMBL" id="OHS96194.1"/>
    </source>
</evidence>
<accession>A0A1J4JAJ6</accession>
<dbReference type="RefSeq" id="XP_068349331.1">
    <property type="nucleotide sequence ID" value="XM_068495254.1"/>
</dbReference>
<dbReference type="OrthoDB" id="509772at2759"/>
<sequence length="362" mass="42588">MEILGFIINFIILLFWTLLYQRKMICYSTHGIIFFADNSIAYLHDKYHTICVPFAQKKTFSTKRDLTITASFYGEKHLPLTLFSIRQSGCMATIVVLTNKEMKFSAFTTKLMNCLSVRVIGAHISDWLKKHHTDFIRDMFVCNFAKLYRNEFDRIFFFDAFDVFFEHDPFEYFEDDHIFFFRESMVPIRKDRWNKLWINSCYGDETLKRLGNNLIVCSGTVAGSINMFIKFYELIQKQESWNRCGADQGQINYAIYSGLLDRNNISYVLFDQAGPVHTLVLGTKHYKHYFNNSKYLYVTNAKDEVAAVLHQHKKVKPVMIGLYNRCNFTKVNQICKSDSSEVKYFQYLNLSSFDDQEMNITV</sequence>
<keyword evidence="1" id="KW-0812">Transmembrane</keyword>
<dbReference type="AlphaFoldDB" id="A0A1J4JAJ6"/>
<evidence type="ECO:0000256" key="1">
    <source>
        <dbReference type="SAM" id="Phobius"/>
    </source>
</evidence>
<name>A0A1J4JAJ6_9EUKA</name>
<dbReference type="SUPFAM" id="SSF53448">
    <property type="entry name" value="Nucleotide-diphospho-sugar transferases"/>
    <property type="match status" value="1"/>
</dbReference>
<gene>
    <name evidence="2" type="ORF">TRFO_10126</name>
</gene>
<dbReference type="EMBL" id="MLAK01001193">
    <property type="protein sequence ID" value="OHS96194.1"/>
    <property type="molecule type" value="Genomic_DNA"/>
</dbReference>
<proteinExistence type="predicted"/>
<dbReference type="Proteomes" id="UP000179807">
    <property type="component" value="Unassembled WGS sequence"/>
</dbReference>
<evidence type="ECO:0000313" key="3">
    <source>
        <dbReference type="Proteomes" id="UP000179807"/>
    </source>
</evidence>
<keyword evidence="1" id="KW-0472">Membrane</keyword>
<comment type="caution">
    <text evidence="2">The sequence shown here is derived from an EMBL/GenBank/DDBJ whole genome shotgun (WGS) entry which is preliminary data.</text>
</comment>
<evidence type="ECO:0008006" key="4">
    <source>
        <dbReference type="Google" id="ProtNLM"/>
    </source>
</evidence>
<dbReference type="VEuPathDB" id="TrichDB:TRFO_10126"/>
<reference evidence="2" key="1">
    <citation type="submission" date="2016-10" db="EMBL/GenBank/DDBJ databases">
        <authorList>
            <person name="Benchimol M."/>
            <person name="Almeida L.G."/>
            <person name="Vasconcelos A.T."/>
            <person name="Perreira-Neves A."/>
            <person name="Rosa I.A."/>
            <person name="Tasca T."/>
            <person name="Bogo M.R."/>
            <person name="de Souza W."/>
        </authorList>
    </citation>
    <scope>NUCLEOTIDE SEQUENCE [LARGE SCALE GENOMIC DNA]</scope>
    <source>
        <strain evidence="2">K</strain>
    </source>
</reference>
<dbReference type="GeneID" id="94829958"/>